<keyword evidence="4" id="KW-1185">Reference proteome</keyword>
<dbReference type="AlphaFoldDB" id="A0A443I2R2"/>
<feature type="region of interest" description="Disordered" evidence="2">
    <location>
        <begin position="1"/>
        <end position="25"/>
    </location>
</feature>
<dbReference type="VEuPathDB" id="FungiDB:C8Q69DRAFT_525947"/>
<protein>
    <recommendedName>
        <fullName evidence="5">Retrotransposon gag domain-containing protein</fullName>
    </recommendedName>
</protein>
<accession>A0A443I2R2</accession>
<keyword evidence="1" id="KW-0175">Coiled coil</keyword>
<organism evidence="3 4">
    <name type="scientific">Byssochlamys spectabilis</name>
    <name type="common">Paecilomyces variotii</name>
    <dbReference type="NCBI Taxonomy" id="264951"/>
    <lineage>
        <taxon>Eukaryota</taxon>
        <taxon>Fungi</taxon>
        <taxon>Dikarya</taxon>
        <taxon>Ascomycota</taxon>
        <taxon>Pezizomycotina</taxon>
        <taxon>Eurotiomycetes</taxon>
        <taxon>Eurotiomycetidae</taxon>
        <taxon>Eurotiales</taxon>
        <taxon>Thermoascaceae</taxon>
        <taxon>Paecilomyces</taxon>
    </lineage>
</organism>
<sequence>MARTAEPIGEPDPSSKVSGVQNEPRNDDRRCVFIHRAGEAPREITYREFLTICRDDPHSVLAMNNEYDPDLRQQLQESETKIRDLTAQIQILVQERDKYRNATAEYALRFHRGGSLAAWNKRDPPLLTDGKNPKFEDWVVQMKSKLKTNADHYYYDNESLPDEIFTYLQVIFHDPSRRWNANRQFTRLQMKTDQKYHDFLVEFMRLAGEADINPDDYKDEMFHKVTNSLRNLTVHQYYKASTFNDYTTACHRAAYALQMNDEWLRNTARNTRNP</sequence>
<reference evidence="3 4" key="1">
    <citation type="journal article" date="2018" name="Front. Microbiol.">
        <title>Genomic and genetic insights into a cosmopolitan fungus, Paecilomyces variotii (Eurotiales).</title>
        <authorList>
            <person name="Urquhart A.S."/>
            <person name="Mondo S.J."/>
            <person name="Makela M.R."/>
            <person name="Hane J.K."/>
            <person name="Wiebenga A."/>
            <person name="He G."/>
            <person name="Mihaltcheva S."/>
            <person name="Pangilinan J."/>
            <person name="Lipzen A."/>
            <person name="Barry K."/>
            <person name="de Vries R.P."/>
            <person name="Grigoriev I.V."/>
            <person name="Idnurm A."/>
        </authorList>
    </citation>
    <scope>NUCLEOTIDE SEQUENCE [LARGE SCALE GENOMIC DNA]</scope>
    <source>
        <strain evidence="3 4">CBS 101075</strain>
    </source>
</reference>
<dbReference type="GeneID" id="39602898"/>
<evidence type="ECO:0000313" key="3">
    <source>
        <dbReference type="EMBL" id="RWQ98345.1"/>
    </source>
</evidence>
<evidence type="ECO:0000256" key="2">
    <source>
        <dbReference type="SAM" id="MobiDB-lite"/>
    </source>
</evidence>
<comment type="caution">
    <text evidence="3">The sequence shown here is derived from an EMBL/GenBank/DDBJ whole genome shotgun (WGS) entry which is preliminary data.</text>
</comment>
<proteinExistence type="predicted"/>
<name>A0A443I2R2_BYSSP</name>
<dbReference type="STRING" id="264951.A0A443I2R2"/>
<evidence type="ECO:0008006" key="5">
    <source>
        <dbReference type="Google" id="ProtNLM"/>
    </source>
</evidence>
<dbReference type="Proteomes" id="UP000283841">
    <property type="component" value="Unassembled WGS sequence"/>
</dbReference>
<feature type="coiled-coil region" evidence="1">
    <location>
        <begin position="75"/>
        <end position="102"/>
    </location>
</feature>
<gene>
    <name evidence="3" type="ORF">C8Q69DRAFT_525947</name>
</gene>
<evidence type="ECO:0000313" key="4">
    <source>
        <dbReference type="Proteomes" id="UP000283841"/>
    </source>
</evidence>
<dbReference type="RefSeq" id="XP_028487990.1">
    <property type="nucleotide sequence ID" value="XM_028633621.1"/>
</dbReference>
<evidence type="ECO:0000256" key="1">
    <source>
        <dbReference type="SAM" id="Coils"/>
    </source>
</evidence>
<dbReference type="EMBL" id="RCNU01000002">
    <property type="protein sequence ID" value="RWQ98345.1"/>
    <property type="molecule type" value="Genomic_DNA"/>
</dbReference>